<evidence type="ECO:0000256" key="3">
    <source>
        <dbReference type="ARBA" id="ARBA00011738"/>
    </source>
</evidence>
<comment type="catalytic activity">
    <reaction evidence="12">
        <text>[L-4-(L-arginin-2-N-yl)aspartate](n) + L-aspartate + ATP = [L-4-(L-arginin-2-N-yl)aspartate](n)-L-aspartate + ADP + phosphate + H(+)</text>
        <dbReference type="Rhea" id="RHEA:13277"/>
        <dbReference type="Rhea" id="RHEA-COMP:13728"/>
        <dbReference type="Rhea" id="RHEA-COMP:13733"/>
        <dbReference type="ChEBI" id="CHEBI:15378"/>
        <dbReference type="ChEBI" id="CHEBI:29991"/>
        <dbReference type="ChEBI" id="CHEBI:30616"/>
        <dbReference type="ChEBI" id="CHEBI:43474"/>
        <dbReference type="ChEBI" id="CHEBI:137986"/>
        <dbReference type="ChEBI" id="CHEBI:137990"/>
        <dbReference type="ChEBI" id="CHEBI:456216"/>
        <dbReference type="EC" id="6.3.2.29"/>
    </reaction>
</comment>
<dbReference type="NCBIfam" id="TIGR02068">
    <property type="entry name" value="cya_phycin_syn"/>
    <property type="match status" value="1"/>
</dbReference>
<comment type="similarity">
    <text evidence="2">In the C-terminal section; belongs to the MurCDEF family.</text>
</comment>
<dbReference type="EC" id="6.3.2.30" evidence="4"/>
<reference evidence="15 16" key="1">
    <citation type="submission" date="2020-06" db="EMBL/GenBank/DDBJ databases">
        <title>Global-level population genomics: horizontal gene transfer, symbiosis and evolution in Rhizobia.</title>
        <authorList>
            <person name="Gai Y."/>
        </authorList>
    </citation>
    <scope>NUCLEOTIDE SEQUENCE [LARGE SCALE GENOMIC DNA]</scope>
    <source>
        <strain evidence="15 16">PLR6_1b</strain>
    </source>
</reference>
<organism evidence="15 16">
    <name type="scientific">Rhizobium bangladeshense</name>
    <dbReference type="NCBI Taxonomy" id="1138189"/>
    <lineage>
        <taxon>Bacteria</taxon>
        <taxon>Pseudomonadati</taxon>
        <taxon>Pseudomonadota</taxon>
        <taxon>Alphaproteobacteria</taxon>
        <taxon>Hyphomicrobiales</taxon>
        <taxon>Rhizobiaceae</taxon>
        <taxon>Rhizobium/Agrobacterium group</taxon>
        <taxon>Rhizobium</taxon>
    </lineage>
</organism>
<evidence type="ECO:0000256" key="1">
    <source>
        <dbReference type="ARBA" id="ARBA00003184"/>
    </source>
</evidence>
<keyword evidence="16" id="KW-1185">Reference proteome</keyword>
<proteinExistence type="inferred from homology"/>
<dbReference type="InterPro" id="IPR018109">
    <property type="entry name" value="Folylpolyglutamate_synth_CS"/>
</dbReference>
<dbReference type="InterPro" id="IPR036615">
    <property type="entry name" value="Mur_ligase_C_dom_sf"/>
</dbReference>
<dbReference type="GO" id="GO:0071161">
    <property type="term" value="F:cyanophycin synthetase activity (L-arginine-adding)"/>
    <property type="evidence" value="ECO:0007669"/>
    <property type="project" value="UniProtKB-EC"/>
</dbReference>
<gene>
    <name evidence="15" type="primary">cphA</name>
    <name evidence="15" type="ORF">HJA87_14290</name>
</gene>
<comment type="caution">
    <text evidence="15">The sequence shown here is derived from an EMBL/GenBank/DDBJ whole genome shotgun (WGS) entry which is preliminary data.</text>
</comment>
<dbReference type="Pfam" id="PF02875">
    <property type="entry name" value="Mur_ligase_C"/>
    <property type="match status" value="1"/>
</dbReference>
<dbReference type="Pfam" id="PF02786">
    <property type="entry name" value="CPSase_L_D2"/>
    <property type="match status" value="1"/>
</dbReference>
<evidence type="ECO:0000259" key="14">
    <source>
        <dbReference type="PROSITE" id="PS50975"/>
    </source>
</evidence>
<dbReference type="PANTHER" id="PTHR23135">
    <property type="entry name" value="MUR LIGASE FAMILY MEMBER"/>
    <property type="match status" value="1"/>
</dbReference>
<dbReference type="RefSeq" id="WP_221093783.1">
    <property type="nucleotide sequence ID" value="NZ_JABDWX010000002.1"/>
</dbReference>
<evidence type="ECO:0000256" key="7">
    <source>
        <dbReference type="ARBA" id="ARBA00022598"/>
    </source>
</evidence>
<dbReference type="GO" id="GO:0071160">
    <property type="term" value="F:cyanophycin synthetase activity (L-aspartate-adding)"/>
    <property type="evidence" value="ECO:0007669"/>
    <property type="project" value="UniProtKB-EC"/>
</dbReference>
<dbReference type="Gene3D" id="3.90.190.20">
    <property type="entry name" value="Mur ligase, C-terminal domain"/>
    <property type="match status" value="1"/>
</dbReference>
<dbReference type="Proteomes" id="UP000720124">
    <property type="component" value="Unassembled WGS sequence"/>
</dbReference>
<evidence type="ECO:0000256" key="10">
    <source>
        <dbReference type="ARBA" id="ARBA00031353"/>
    </source>
</evidence>
<dbReference type="Gene3D" id="3.30.470.20">
    <property type="entry name" value="ATP-grasp fold, B domain"/>
    <property type="match status" value="1"/>
</dbReference>
<dbReference type="InterPro" id="IPR005479">
    <property type="entry name" value="CPAse_ATP-bd"/>
</dbReference>
<keyword evidence="8 13" id="KW-0547">Nucleotide-binding</keyword>
<dbReference type="InterPro" id="IPR044019">
    <property type="entry name" value="Cyanophycin_syn_N"/>
</dbReference>
<protein>
    <recommendedName>
        <fullName evidence="6">Cyanophycin synthetase</fullName>
        <ecNumber evidence="5">6.3.2.29</ecNumber>
        <ecNumber evidence="4">6.3.2.30</ecNumber>
    </recommendedName>
    <alternativeName>
        <fullName evidence="10">Cyanophycin synthase</fullName>
    </alternativeName>
</protein>
<dbReference type="InterPro" id="IPR013815">
    <property type="entry name" value="ATP_grasp_subdomain_1"/>
</dbReference>
<evidence type="ECO:0000313" key="15">
    <source>
        <dbReference type="EMBL" id="MBY3591037.1"/>
    </source>
</evidence>
<sequence length="927" mass="99040">MKSLNTVTSERAVRAMDVREAAIYRGPHLYSQTPMIRIQLDLGTLEQYPTDRLPGFAEKLTQLLPGLHQHGCCYGEAGGFLRRMAEGTWLGHVAEHVALELQNMVGADVARGKTRSVADEPGVYNVMFAYQEEEIGLLAGRFALELVDGLLPPELQGVSSLGKIATSSLGAFELAGALDALRALHRDRAFGPTTASLIKEAEVRGIPWRRMDSSSLVQLGYGKHLRRIRAGCSSLTSEIAAEIASDKDLTCKLLQEAGLPVPRSIIVEDAAAAVRAARRLGFPVVTKPIDGNHGRGVNVGLASDEEVTWGFLQAQAHSPSVLVEQQLTGADHRILIVAGKLVAAAKRVPAQVTGDGRSTIRELIEQVNQDPRRGEGHEAALTKIVIDECLLHFIARSGLSLSSVPARHERVMLLPTANLSTGGTAVDCTDEVHPGNALIACRAAQIVGLDIAGIDFIAPDIGRSVLETGGGIIEVNAGPGFRMHLHPSQGRARNVAKPILDLLYPEGTPSSVPIFAVTGTNGKTTTARMLAHILSTEGHTVGLTTSTGIYIDGQRIMSGDCTGPKSARVVLAEPMIDVAVLETARGGILREGLAFDRCDVGCVTNVASDHLGLKGIGTVEDLAAVKSIVVESVRRGGWSILNADNSHTAAMREEAGGQLCYFSTAPQDRWPDFLKEHVWEGGRAIVCDLASQPQDIVLYDGGHMMLVATADEIPATLGGLAAFNVENALAAAAMAYCGGIALSAVRNALSTFGTSFEQSPGRLNIIDRHGLKIIVDYAHNPGGLRALGQLVEKLKAEHGSCIGVIAIAGDRRDEDILEMGKLSGGIFDRLIFKEDEDPRGRPVGEVAAILKEGARRAGFPPENIEIVLSERRAVDKALAMALENDLVVITADDVGQVWQQASRQVRRRKMEAFVPPEMTAKNEARMS</sequence>
<evidence type="ECO:0000256" key="5">
    <source>
        <dbReference type="ARBA" id="ARBA00013005"/>
    </source>
</evidence>
<dbReference type="PROSITE" id="PS01011">
    <property type="entry name" value="FOLYLPOLYGLU_SYNT_1"/>
    <property type="match status" value="1"/>
</dbReference>
<evidence type="ECO:0000313" key="16">
    <source>
        <dbReference type="Proteomes" id="UP000720124"/>
    </source>
</evidence>
<keyword evidence="9 13" id="KW-0067">ATP-binding</keyword>
<evidence type="ECO:0000256" key="2">
    <source>
        <dbReference type="ARBA" id="ARBA00009060"/>
    </source>
</evidence>
<dbReference type="Pfam" id="PF18921">
    <property type="entry name" value="Cyanophycin_syn"/>
    <property type="match status" value="1"/>
</dbReference>
<dbReference type="Pfam" id="PF08245">
    <property type="entry name" value="Mur_ligase_M"/>
    <property type="match status" value="1"/>
</dbReference>
<dbReference type="NCBIfam" id="NF010623">
    <property type="entry name" value="PRK14016.1"/>
    <property type="match status" value="1"/>
</dbReference>
<evidence type="ECO:0000256" key="6">
    <source>
        <dbReference type="ARBA" id="ARBA00022036"/>
    </source>
</evidence>
<evidence type="ECO:0000256" key="13">
    <source>
        <dbReference type="PROSITE-ProRule" id="PRU00409"/>
    </source>
</evidence>
<comment type="catalytic activity">
    <reaction evidence="11">
        <text>[L-4-(L-arginin-2-N-yl)aspartate](n)-L-aspartate + L-arginine + ATP = [L-4-(L-arginin-2-N-yl)aspartate](n+1) + ADP + phosphate + H(+)</text>
        <dbReference type="Rhea" id="RHEA:23888"/>
        <dbReference type="Rhea" id="RHEA-COMP:13732"/>
        <dbReference type="Rhea" id="RHEA-COMP:13733"/>
        <dbReference type="ChEBI" id="CHEBI:15378"/>
        <dbReference type="ChEBI" id="CHEBI:30616"/>
        <dbReference type="ChEBI" id="CHEBI:32682"/>
        <dbReference type="ChEBI" id="CHEBI:43474"/>
        <dbReference type="ChEBI" id="CHEBI:137986"/>
        <dbReference type="ChEBI" id="CHEBI:137990"/>
        <dbReference type="ChEBI" id="CHEBI:456216"/>
        <dbReference type="EC" id="6.3.2.30"/>
    </reaction>
</comment>
<keyword evidence="7 15" id="KW-0436">Ligase</keyword>
<evidence type="ECO:0000256" key="12">
    <source>
        <dbReference type="ARBA" id="ARBA00048425"/>
    </source>
</evidence>
<dbReference type="Gene3D" id="3.30.1490.20">
    <property type="entry name" value="ATP-grasp fold, A domain"/>
    <property type="match status" value="1"/>
</dbReference>
<evidence type="ECO:0000256" key="11">
    <source>
        <dbReference type="ARBA" id="ARBA00048094"/>
    </source>
</evidence>
<comment type="function">
    <text evidence="1">Catalyzes the ATP-dependent polymerization of arginine and aspartate to multi-L-arginyl-poly-L-aspartic acid (cyanophycin; a water-insoluble reserve polymer).</text>
</comment>
<feature type="domain" description="ATP-grasp" evidence="14">
    <location>
        <begin position="251"/>
        <end position="504"/>
    </location>
</feature>
<dbReference type="InterPro" id="IPR011761">
    <property type="entry name" value="ATP-grasp"/>
</dbReference>
<dbReference type="Gene3D" id="3.40.1190.10">
    <property type="entry name" value="Mur-like, catalytic domain"/>
    <property type="match status" value="1"/>
</dbReference>
<name>A0ABS7LHT1_9HYPH</name>
<dbReference type="SUPFAM" id="SSF53244">
    <property type="entry name" value="MurD-like peptide ligases, peptide-binding domain"/>
    <property type="match status" value="1"/>
</dbReference>
<evidence type="ECO:0000256" key="4">
    <source>
        <dbReference type="ARBA" id="ARBA00012968"/>
    </source>
</evidence>
<dbReference type="PANTHER" id="PTHR23135:SF18">
    <property type="entry name" value="CYANOPHYCIN SYNTHETASE"/>
    <property type="match status" value="1"/>
</dbReference>
<dbReference type="SUPFAM" id="SSF53623">
    <property type="entry name" value="MurD-like peptide ligases, catalytic domain"/>
    <property type="match status" value="1"/>
</dbReference>
<dbReference type="SUPFAM" id="SSF56059">
    <property type="entry name" value="Glutathione synthetase ATP-binding domain-like"/>
    <property type="match status" value="1"/>
</dbReference>
<dbReference type="InterPro" id="IPR011810">
    <property type="entry name" value="Cya_phycin_syn"/>
</dbReference>
<dbReference type="PROSITE" id="PS50975">
    <property type="entry name" value="ATP_GRASP"/>
    <property type="match status" value="1"/>
</dbReference>
<accession>A0ABS7LHT1</accession>
<evidence type="ECO:0000256" key="8">
    <source>
        <dbReference type="ARBA" id="ARBA00022741"/>
    </source>
</evidence>
<comment type="subunit">
    <text evidence="3">Homodimer.</text>
</comment>
<dbReference type="InterPro" id="IPR013221">
    <property type="entry name" value="Mur_ligase_cen"/>
</dbReference>
<dbReference type="EMBL" id="JABTXI010000005">
    <property type="protein sequence ID" value="MBY3591037.1"/>
    <property type="molecule type" value="Genomic_DNA"/>
</dbReference>
<dbReference type="InterPro" id="IPR004101">
    <property type="entry name" value="Mur_ligase_C"/>
</dbReference>
<evidence type="ECO:0000256" key="9">
    <source>
        <dbReference type="ARBA" id="ARBA00022840"/>
    </source>
</evidence>
<dbReference type="EC" id="6.3.2.29" evidence="5"/>
<dbReference type="InterPro" id="IPR036565">
    <property type="entry name" value="Mur-like_cat_sf"/>
</dbReference>